<evidence type="ECO:0000256" key="5">
    <source>
        <dbReference type="ARBA" id="ARBA00022842"/>
    </source>
</evidence>
<comment type="domain">
    <text evidence="8">The N-terminal domain determines nucleotide recognition and specific binding, while the C-terminal domain determines the specific binding to the target protein.</text>
</comment>
<dbReference type="GO" id="GO:0006777">
    <property type="term" value="P:Mo-molybdopterin cofactor biosynthetic process"/>
    <property type="evidence" value="ECO:0007669"/>
    <property type="project" value="UniProtKB-KW"/>
</dbReference>
<dbReference type="PANTHER" id="PTHR19136:SF81">
    <property type="entry name" value="MOLYBDENUM COFACTOR GUANYLYLTRANSFERASE"/>
    <property type="match status" value="1"/>
</dbReference>
<evidence type="ECO:0000256" key="3">
    <source>
        <dbReference type="ARBA" id="ARBA00022723"/>
    </source>
</evidence>
<keyword evidence="1 8" id="KW-0963">Cytoplasm</keyword>
<evidence type="ECO:0000256" key="1">
    <source>
        <dbReference type="ARBA" id="ARBA00022490"/>
    </source>
</evidence>
<gene>
    <name evidence="8 10" type="primary">mobA</name>
    <name evidence="12" type="ORF">A0131_00375</name>
    <name evidence="11" type="ORF">K8V85_07000</name>
    <name evidence="10" type="ORF">SKL01_16620</name>
</gene>
<dbReference type="PANTHER" id="PTHR19136">
    <property type="entry name" value="MOLYBDENUM COFACTOR GUANYLYLTRANSFERASE"/>
    <property type="match status" value="1"/>
</dbReference>
<comment type="subcellular location">
    <subcellularLocation>
        <location evidence="8">Cytoplasm</location>
    </subcellularLocation>
</comment>
<evidence type="ECO:0000313" key="11">
    <source>
        <dbReference type="EMBL" id="HJF68043.1"/>
    </source>
</evidence>
<protein>
    <recommendedName>
        <fullName evidence="8">Probable molybdenum cofactor guanylyltransferase</fullName>
        <shortName evidence="8">MoCo guanylyltransferase</shortName>
        <ecNumber evidence="8">2.7.7.77</ecNumber>
    </recommendedName>
    <alternativeName>
        <fullName evidence="8">GTP:molybdopterin guanylyltransferase</fullName>
    </alternativeName>
    <alternativeName>
        <fullName evidence="8">Mo-MPT guanylyltransferase</fullName>
    </alternativeName>
    <alternativeName>
        <fullName evidence="8">Molybdopterin guanylyltransferase</fullName>
    </alternativeName>
    <alternativeName>
        <fullName evidence="8">Molybdopterin-guanine dinucleotide synthase</fullName>
        <shortName evidence="8">MGD synthase</shortName>
    </alternativeName>
</protein>
<dbReference type="Gene3D" id="3.90.550.10">
    <property type="entry name" value="Spore Coat Polysaccharide Biosynthesis Protein SpsA, Chain A"/>
    <property type="match status" value="1"/>
</dbReference>
<evidence type="ECO:0000256" key="7">
    <source>
        <dbReference type="ARBA" id="ARBA00023150"/>
    </source>
</evidence>
<keyword evidence="12" id="KW-0548">Nucleotidyltransferase</keyword>
<comment type="catalytic activity">
    <reaction evidence="8">
        <text>Mo-molybdopterin + GTP + H(+) = Mo-molybdopterin guanine dinucleotide + diphosphate</text>
        <dbReference type="Rhea" id="RHEA:34243"/>
        <dbReference type="ChEBI" id="CHEBI:15378"/>
        <dbReference type="ChEBI" id="CHEBI:33019"/>
        <dbReference type="ChEBI" id="CHEBI:37565"/>
        <dbReference type="ChEBI" id="CHEBI:71302"/>
        <dbReference type="ChEBI" id="CHEBI:71310"/>
        <dbReference type="EC" id="2.7.7.77"/>
    </reaction>
</comment>
<accession>A0A151A1L8</accession>
<keyword evidence="6 8" id="KW-0342">GTP-binding</keyword>
<dbReference type="EC" id="2.7.7.77" evidence="8"/>
<comment type="similarity">
    <text evidence="8">Belongs to the MobA family.</text>
</comment>
<evidence type="ECO:0000259" key="9">
    <source>
        <dbReference type="Pfam" id="PF12804"/>
    </source>
</evidence>
<keyword evidence="4 8" id="KW-0547">Nucleotide-binding</keyword>
<evidence type="ECO:0000313" key="10">
    <source>
        <dbReference type="EMBL" id="GEP82484.1"/>
    </source>
</evidence>
<keyword evidence="5 8" id="KW-0460">Magnesium</keyword>
<dbReference type="GO" id="GO:0061603">
    <property type="term" value="F:molybdenum cofactor guanylyltransferase activity"/>
    <property type="evidence" value="ECO:0007669"/>
    <property type="project" value="UniProtKB-EC"/>
</dbReference>
<keyword evidence="7 8" id="KW-0501">Molybdenum cofactor biosynthesis</keyword>
<dbReference type="OrthoDB" id="9788394at2"/>
<sequence>MKAIILAGGRSERFGAQKAFAEIQGQYFYQRIIDVLEATNMFNKIIISTNEELAPKFDYSDVVVDAPQYKDKGPLAGLCTVMKQYDDELFFVVSVDTPMISKKAISKLYQFMVAHLIEDKLDIAGFIADNYPIPTIAFYSPKTLQYIEQALNSDDYSFKNVYNQVDHAWLNVEDIDAPEYWFKNINYQQDLDSLEQVLNK</sequence>
<feature type="binding site" evidence="8">
    <location>
        <position position="65"/>
    </location>
    <ligand>
        <name>GTP</name>
        <dbReference type="ChEBI" id="CHEBI:37565"/>
    </ligand>
</feature>
<comment type="caution">
    <text evidence="8">Lacks conserved residue(s) required for the propagation of feature annotation.</text>
</comment>
<comment type="cofactor">
    <cofactor evidence="8">
        <name>Mg(2+)</name>
        <dbReference type="ChEBI" id="CHEBI:18420"/>
    </cofactor>
</comment>
<comment type="function">
    <text evidence="8">Transfers a GMP moiety from GTP to Mo-molybdopterin (Mo-MPT) cofactor (Moco or molybdenum cofactor) to form Mo-molybdopterin guanine dinucleotide (Mo-MGD) cofactor.</text>
</comment>
<dbReference type="GO" id="GO:0046872">
    <property type="term" value="F:metal ion binding"/>
    <property type="evidence" value="ECO:0007669"/>
    <property type="project" value="UniProtKB-KW"/>
</dbReference>
<evidence type="ECO:0000313" key="13">
    <source>
        <dbReference type="Proteomes" id="UP000075418"/>
    </source>
</evidence>
<dbReference type="InterPro" id="IPR013482">
    <property type="entry name" value="Molybde_CF_guanTrfase"/>
</dbReference>
<dbReference type="Pfam" id="PF12804">
    <property type="entry name" value="NTP_transf_3"/>
    <property type="match status" value="1"/>
</dbReference>
<dbReference type="Proteomes" id="UP000075418">
    <property type="component" value="Unassembled WGS sequence"/>
</dbReference>
<evidence type="ECO:0000313" key="14">
    <source>
        <dbReference type="Proteomes" id="UP000321040"/>
    </source>
</evidence>
<comment type="caution">
    <text evidence="12">The sequence shown here is derived from an EMBL/GenBank/DDBJ whole genome shotgun (WGS) entry which is preliminary data.</text>
</comment>
<feature type="domain" description="MobA-like NTP transferase" evidence="9">
    <location>
        <begin position="3"/>
        <end position="152"/>
    </location>
</feature>
<dbReference type="Proteomes" id="UP000706163">
    <property type="component" value="Unassembled WGS sequence"/>
</dbReference>
<reference evidence="11" key="4">
    <citation type="submission" date="2021-09" db="EMBL/GenBank/DDBJ databases">
        <authorList>
            <person name="Gilroy R."/>
        </authorList>
    </citation>
    <scope>NUCLEOTIDE SEQUENCE</scope>
    <source>
        <strain evidence="11">CHK149-3286</strain>
    </source>
</reference>
<dbReference type="NCBIfam" id="NF001457">
    <property type="entry name" value="PRK00317.1-3"/>
    <property type="match status" value="1"/>
</dbReference>
<dbReference type="AlphaFoldDB" id="A0A151A1L8"/>
<dbReference type="EMBL" id="DYVT01000076">
    <property type="protein sequence ID" value="HJF68043.1"/>
    <property type="molecule type" value="Genomic_DNA"/>
</dbReference>
<dbReference type="GO" id="GO:0005737">
    <property type="term" value="C:cytoplasm"/>
    <property type="evidence" value="ECO:0007669"/>
    <property type="project" value="UniProtKB-SubCell"/>
</dbReference>
<reference evidence="10 14" key="2">
    <citation type="submission" date="2019-07" db="EMBL/GenBank/DDBJ databases">
        <title>Whole genome shotgun sequence of Staphylococcus kloosii NBRC 109624.</title>
        <authorList>
            <person name="Hosoyama A."/>
            <person name="Uohara A."/>
            <person name="Ohji S."/>
            <person name="Ichikawa N."/>
        </authorList>
    </citation>
    <scope>NUCLEOTIDE SEQUENCE [LARGE SCALE GENOMIC DNA]</scope>
    <source>
        <strain evidence="10 14">NBRC 109624</strain>
    </source>
</reference>
<dbReference type="KEGG" id="skl:C7J89_04740"/>
<dbReference type="HAMAP" id="MF_00316">
    <property type="entry name" value="MobA"/>
    <property type="match status" value="1"/>
</dbReference>
<dbReference type="EMBL" id="LUGM01000002">
    <property type="protein sequence ID" value="KYH13269.1"/>
    <property type="molecule type" value="Genomic_DNA"/>
</dbReference>
<feature type="binding site" evidence="8">
    <location>
        <position position="96"/>
    </location>
    <ligand>
        <name>Mg(2+)</name>
        <dbReference type="ChEBI" id="CHEBI:18420"/>
    </ligand>
</feature>
<feature type="binding site" evidence="8">
    <location>
        <begin position="6"/>
        <end position="8"/>
    </location>
    <ligand>
        <name>GTP</name>
        <dbReference type="ChEBI" id="CHEBI:37565"/>
    </ligand>
</feature>
<dbReference type="GeneID" id="69904635"/>
<keyword evidence="2 8" id="KW-0808">Transferase</keyword>
<dbReference type="EMBL" id="BKAQ01000013">
    <property type="protein sequence ID" value="GEP82484.1"/>
    <property type="molecule type" value="Genomic_DNA"/>
</dbReference>
<evidence type="ECO:0000256" key="6">
    <source>
        <dbReference type="ARBA" id="ARBA00023134"/>
    </source>
</evidence>
<dbReference type="RefSeq" id="WP_061853499.1">
    <property type="nucleotide sequence ID" value="NZ_BKAQ01000013.1"/>
</dbReference>
<dbReference type="GO" id="GO:0005525">
    <property type="term" value="F:GTP binding"/>
    <property type="evidence" value="ECO:0007669"/>
    <property type="project" value="UniProtKB-UniRule"/>
</dbReference>
<dbReference type="CDD" id="cd02503">
    <property type="entry name" value="MobA"/>
    <property type="match status" value="1"/>
</dbReference>
<dbReference type="InterPro" id="IPR025877">
    <property type="entry name" value="MobA-like_NTP_Trfase"/>
</dbReference>
<dbReference type="InterPro" id="IPR029044">
    <property type="entry name" value="Nucleotide-diphossugar_trans"/>
</dbReference>
<dbReference type="Proteomes" id="UP000321040">
    <property type="component" value="Unassembled WGS sequence"/>
</dbReference>
<keyword evidence="14" id="KW-1185">Reference proteome</keyword>
<feature type="binding site" evidence="8">
    <location>
        <position position="96"/>
    </location>
    <ligand>
        <name>GTP</name>
        <dbReference type="ChEBI" id="CHEBI:37565"/>
    </ligand>
</feature>
<reference evidence="11" key="3">
    <citation type="journal article" date="2021" name="PeerJ">
        <title>Extensive microbial diversity within the chicken gut microbiome revealed by metagenomics and culture.</title>
        <authorList>
            <person name="Gilroy R."/>
            <person name="Ravi A."/>
            <person name="Getino M."/>
            <person name="Pursley I."/>
            <person name="Horton D.L."/>
            <person name="Alikhan N.F."/>
            <person name="Baker D."/>
            <person name="Gharbi K."/>
            <person name="Hall N."/>
            <person name="Watson M."/>
            <person name="Adriaenssens E.M."/>
            <person name="Foster-Nyarko E."/>
            <person name="Jarju S."/>
            <person name="Secka A."/>
            <person name="Antonio M."/>
            <person name="Oren A."/>
            <person name="Chaudhuri R.R."/>
            <person name="La Ragione R."/>
            <person name="Hildebrand F."/>
            <person name="Pallen M.J."/>
        </authorList>
    </citation>
    <scope>NUCLEOTIDE SEQUENCE</scope>
    <source>
        <strain evidence="11">CHK149-3286</strain>
    </source>
</reference>
<keyword evidence="3 8" id="KW-0479">Metal-binding</keyword>
<proteinExistence type="inferred from homology"/>
<reference evidence="12 13" key="1">
    <citation type="submission" date="2016-02" db="EMBL/GenBank/DDBJ databases">
        <title>Draft genome sequence of hydrocarbon degrading Staphylococcus saprophyticus Strain CNV2, isolated from crude-oil contaminated soil from Noonmati Oil Refinery, Guwahati, Assam, India.</title>
        <authorList>
            <person name="Mukherjee A."/>
            <person name="Chettri B."/>
            <person name="Langpoklakpam J."/>
            <person name="Singh A.K."/>
            <person name="Chattopadhyay D.J."/>
        </authorList>
    </citation>
    <scope>NUCLEOTIDE SEQUENCE [LARGE SCALE GENOMIC DNA]</scope>
    <source>
        <strain evidence="12 13">CNV2</strain>
    </source>
</reference>
<dbReference type="SUPFAM" id="SSF53448">
    <property type="entry name" value="Nucleotide-diphospho-sugar transferases"/>
    <property type="match status" value="1"/>
</dbReference>
<evidence type="ECO:0000256" key="4">
    <source>
        <dbReference type="ARBA" id="ARBA00022741"/>
    </source>
</evidence>
<accession>A0A2T4RFM6</accession>
<organism evidence="12 13">
    <name type="scientific">Staphylococcus kloosii</name>
    <dbReference type="NCBI Taxonomy" id="29384"/>
    <lineage>
        <taxon>Bacteria</taxon>
        <taxon>Bacillati</taxon>
        <taxon>Bacillota</taxon>
        <taxon>Bacilli</taxon>
        <taxon>Bacillales</taxon>
        <taxon>Staphylococcaceae</taxon>
        <taxon>Staphylococcus</taxon>
    </lineage>
</organism>
<evidence type="ECO:0000256" key="8">
    <source>
        <dbReference type="HAMAP-Rule" id="MF_00316"/>
    </source>
</evidence>
<evidence type="ECO:0000313" key="12">
    <source>
        <dbReference type="EMBL" id="KYH13269.1"/>
    </source>
</evidence>
<feature type="binding site" evidence="8">
    <location>
        <position position="18"/>
    </location>
    <ligand>
        <name>GTP</name>
        <dbReference type="ChEBI" id="CHEBI:37565"/>
    </ligand>
</feature>
<name>A0A151A1L8_9STAP</name>
<evidence type="ECO:0000256" key="2">
    <source>
        <dbReference type="ARBA" id="ARBA00022679"/>
    </source>
</evidence>